<comment type="caution">
    <text evidence="4">The sequence shown here is derived from an EMBL/GenBank/DDBJ whole genome shotgun (WGS) entry which is preliminary data.</text>
</comment>
<proteinExistence type="predicted"/>
<dbReference type="Pfam" id="PF12182">
    <property type="entry name" value="DUF3642"/>
    <property type="match status" value="1"/>
</dbReference>
<feature type="domain" description="DUF3642" evidence="3">
    <location>
        <begin position="70"/>
        <end position="155"/>
    </location>
</feature>
<dbReference type="PROSITE" id="PS51257">
    <property type="entry name" value="PROKAR_LIPOPROTEIN"/>
    <property type="match status" value="1"/>
</dbReference>
<accession>A0ABS5B558</accession>
<name>A0ABS5B558_9STRE</name>
<dbReference type="RefSeq" id="WP_209628456.1">
    <property type="nucleotide sequence ID" value="NZ_PRDG01000005.1"/>
</dbReference>
<evidence type="ECO:0000256" key="2">
    <source>
        <dbReference type="SAM" id="SignalP"/>
    </source>
</evidence>
<keyword evidence="5" id="KW-1185">Reference proteome</keyword>
<dbReference type="NCBIfam" id="NF040528">
    <property type="entry name" value="SP_0198_lipo"/>
    <property type="match status" value="1"/>
</dbReference>
<evidence type="ECO:0000313" key="5">
    <source>
        <dbReference type="Proteomes" id="UP001519296"/>
    </source>
</evidence>
<feature type="compositionally biased region" description="Low complexity" evidence="1">
    <location>
        <begin position="30"/>
        <end position="71"/>
    </location>
</feature>
<feature type="chain" id="PRO_5046817762" description="DUF3642 domain-containing protein" evidence="2">
    <location>
        <begin position="23"/>
        <end position="156"/>
    </location>
</feature>
<reference evidence="4 5" key="1">
    <citation type="submission" date="2018-02" db="EMBL/GenBank/DDBJ databases">
        <title>Draft genome sequence of Streptococcus oricebi CCUG 70868T type strain.</title>
        <authorList>
            <person name="Mendez V."/>
            <person name="Salva-Serra F."/>
            <person name="Jaen-Luchoro D."/>
            <person name="Gonzales-Siles L."/>
            <person name="Karlsson R."/>
            <person name="Engstrom-Jakobsson H."/>
            <person name="Busquets A."/>
            <person name="Gomila M."/>
            <person name="Pineiro-Iglesias B."/>
            <person name="Bennasar-Figueras A."/>
            <person name="Seeger M."/>
            <person name="Moore E."/>
        </authorList>
    </citation>
    <scope>NUCLEOTIDE SEQUENCE [LARGE SCALE GENOMIC DNA]</scope>
    <source>
        <strain evidence="4 5">CCUG 70868</strain>
    </source>
</reference>
<protein>
    <recommendedName>
        <fullName evidence="3">DUF3642 domain-containing protein</fullName>
    </recommendedName>
</protein>
<dbReference type="EMBL" id="PRDG01000005">
    <property type="protein sequence ID" value="MBP2623940.1"/>
    <property type="molecule type" value="Genomic_DNA"/>
</dbReference>
<feature type="signal peptide" evidence="2">
    <location>
        <begin position="1"/>
        <end position="22"/>
    </location>
</feature>
<dbReference type="InterPro" id="IPR027279">
    <property type="entry name" value="D_amino_pept/lipop_sf"/>
</dbReference>
<evidence type="ECO:0000313" key="4">
    <source>
        <dbReference type="EMBL" id="MBP2623940.1"/>
    </source>
</evidence>
<evidence type="ECO:0000256" key="1">
    <source>
        <dbReference type="SAM" id="MobiDB-lite"/>
    </source>
</evidence>
<keyword evidence="2" id="KW-0732">Signal</keyword>
<evidence type="ECO:0000259" key="3">
    <source>
        <dbReference type="Pfam" id="PF12182"/>
    </source>
</evidence>
<organism evidence="4 5">
    <name type="scientific">Streptococcus oricebi</name>
    <dbReference type="NCBI Taxonomy" id="1547447"/>
    <lineage>
        <taxon>Bacteria</taxon>
        <taxon>Bacillati</taxon>
        <taxon>Bacillota</taxon>
        <taxon>Bacilli</taxon>
        <taxon>Lactobacillales</taxon>
        <taxon>Streptococcaceae</taxon>
        <taxon>Streptococcus</taxon>
    </lineage>
</organism>
<sequence>MKKIEKLSLIVASLGVCLLLIACGNSKQDSSSSSQASSSQASSASSSSASSSSSQTSSANTSSSSSVAAPSDLDGTYKASHEGDDLTLTLSGNKGSLTKIERDGEQEIEQVEVDPNNQTMIIGDDVKRYYVNGNQLTIEDRDQELDDDDTVVYTKQ</sequence>
<dbReference type="Proteomes" id="UP001519296">
    <property type="component" value="Unassembled WGS sequence"/>
</dbReference>
<dbReference type="Gene3D" id="2.40.128.50">
    <property type="match status" value="1"/>
</dbReference>
<dbReference type="InterPro" id="IPR020961">
    <property type="entry name" value="DUF3642_lipo"/>
</dbReference>
<gene>
    <name evidence="4" type="ORF">C4K46_08320</name>
</gene>
<feature type="region of interest" description="Disordered" evidence="1">
    <location>
        <begin position="26"/>
        <end position="97"/>
    </location>
</feature>